<protein>
    <submittedName>
        <fullName evidence="5">WGS project CCBQ000000000 data, contig 00272</fullName>
    </submittedName>
</protein>
<evidence type="ECO:0000256" key="2">
    <source>
        <dbReference type="SAM" id="MobiDB-lite"/>
    </source>
</evidence>
<evidence type="ECO:0000256" key="1">
    <source>
        <dbReference type="ARBA" id="ARBA00022468"/>
    </source>
</evidence>
<reference evidence="5 6" key="1">
    <citation type="submission" date="2014-03" db="EMBL/GenBank/DDBJ databases">
        <title>The genome of Kluyveromyces dobzhanskii.</title>
        <authorList>
            <person name="Nystedt B."/>
            <person name="Astrom S."/>
        </authorList>
    </citation>
    <scope>NUCLEOTIDE SEQUENCE [LARGE SCALE GENOMIC DNA]</scope>
    <source>
        <strain evidence="5 6">CBS 2104</strain>
    </source>
</reference>
<feature type="region of interest" description="Disordered" evidence="2">
    <location>
        <begin position="333"/>
        <end position="360"/>
    </location>
</feature>
<evidence type="ECO:0000313" key="6">
    <source>
        <dbReference type="Proteomes" id="UP000031516"/>
    </source>
</evidence>
<feature type="region of interest" description="Disordered" evidence="2">
    <location>
        <begin position="1"/>
        <end position="55"/>
    </location>
</feature>
<feature type="compositionally biased region" description="Basic and acidic residues" evidence="2">
    <location>
        <begin position="165"/>
        <end position="174"/>
    </location>
</feature>
<dbReference type="GO" id="GO:0005938">
    <property type="term" value="C:cell cortex"/>
    <property type="evidence" value="ECO:0007669"/>
    <property type="project" value="UniProtKB-ARBA"/>
</dbReference>
<feature type="region of interest" description="Disordered" evidence="2">
    <location>
        <begin position="155"/>
        <end position="186"/>
    </location>
</feature>
<keyword evidence="1" id="KW-0343">GTPase activation</keyword>
<dbReference type="SMART" id="SM00233">
    <property type="entry name" value="PH"/>
    <property type="match status" value="1"/>
</dbReference>
<feature type="compositionally biased region" description="Polar residues" evidence="2">
    <location>
        <begin position="338"/>
        <end position="347"/>
    </location>
</feature>
<sequence length="1043" mass="116124">MEHTDGLPKETTSSTLKLLEQYENHTQERDRNLDYIEKGDSRSKPEDGSGPSYDDLFKDNVKLRLKVEECEAEIKYLNELISNLRENTTQGLNYDAQRLVVQTPKDLTFPLPPRSADRVRHVKDASSIQEAELHDLTLPRSPGTFQLNNQKMRDELRGTSSNEKTSNHEQEHEFSPAINSGSRDFQDVGKENSIAASVSNSILGSPATSVTYTTSRISINSHSPSINSKPQLKRSKSPATLPSSSLSPQRANRVTHLINNELHSPLKEQFSDLEKDFDGDNSSDFGNDPANNFVQMSPAAQRIQEQESGLEFSPSSKQKLNKFADLINKTFGADEGQQKSIPENLPNSMRPPVYGPPQPVVDAKALASPVVIQNSANSLPSPGYAHSHRPGISTQDLLTSNSQDNLSTTPSSPSIQRSFSSKSVSSISRIQPPNHSTLHVDVGSPSLGEAPQSGQSIHSPTIISDIPLFVQPDEFSTIIIETSSTLYKDPDHAAKCILFSVVDRNSSKEMFKFAKSLDQILELDHLLKIRLMEQYDLPLLPRRQLFQATAPVKVDLRREQISDYFAAVFQLANLPPLISLKLAQFISTDTVIAVPLGMSDNIKEGVLLVRKNKALSSGNTWKVRQAIIEDQSLILLDEGTVTESIKLVNSTIELQANLPDDKYGTKNGFILNEAKKSGLSSVSKHYFGAENAKQREEWISALIKVCASSGSNARTDAFSSLQDQGSISDTSVDTTHSSNIGPMVNLEIQNKPQQKDPSTAEMDRETKRNRMRSFFPFKKTLPQLSNSSLDVNKDADEASTERSFASALHGMNLHDEAVSNVVFGSNIKHCLSLSSKIYQNTYEIPSVVYRCLEYLYTHRAMEEEGIFRLSGSSALIKTLQEQFDKEYDVNLCEYNASIEDTAKNGPYLDVNTVTGLLKLYFRRLPHLIFGDEMYDECRMIAESGAGNPAETALRFREFATSGKLQKENYSLMFVLFELLAKISENTKVNKMNLRNLCIVFSPTLNVPVNILQPFIEDFQCIFNGKDPISVDERQSINLHIPQM</sequence>
<dbReference type="EMBL" id="CCBQ010000044">
    <property type="protein sequence ID" value="CDO95242.1"/>
    <property type="molecule type" value="Genomic_DNA"/>
</dbReference>
<dbReference type="Gene3D" id="1.10.555.10">
    <property type="entry name" value="Rho GTPase activation protein"/>
    <property type="match status" value="1"/>
</dbReference>
<accession>A0A0A8LAL9</accession>
<feature type="compositionally biased region" description="Polar residues" evidence="2">
    <location>
        <begin position="392"/>
        <end position="410"/>
    </location>
</feature>
<feature type="region of interest" description="Disordered" evidence="2">
    <location>
        <begin position="720"/>
        <end position="740"/>
    </location>
</feature>
<keyword evidence="6" id="KW-1185">Reference proteome</keyword>
<dbReference type="Pfam" id="PF00620">
    <property type="entry name" value="RhoGAP"/>
    <property type="match status" value="1"/>
</dbReference>
<dbReference type="PROSITE" id="PS50238">
    <property type="entry name" value="RHOGAP"/>
    <property type="match status" value="1"/>
</dbReference>
<dbReference type="PROSITE" id="PS50003">
    <property type="entry name" value="PH_DOMAIN"/>
    <property type="match status" value="1"/>
</dbReference>
<dbReference type="GO" id="GO:0005933">
    <property type="term" value="C:cellular bud"/>
    <property type="evidence" value="ECO:0007669"/>
    <property type="project" value="UniProtKB-ARBA"/>
</dbReference>
<dbReference type="SUPFAM" id="SSF48350">
    <property type="entry name" value="GTPase activation domain, GAP"/>
    <property type="match status" value="1"/>
</dbReference>
<dbReference type="Proteomes" id="UP000031516">
    <property type="component" value="Unassembled WGS sequence"/>
</dbReference>
<dbReference type="GO" id="GO:0007165">
    <property type="term" value="P:signal transduction"/>
    <property type="evidence" value="ECO:0007669"/>
    <property type="project" value="InterPro"/>
</dbReference>
<comment type="caution">
    <text evidence="5">The sequence shown here is derived from an EMBL/GenBank/DDBJ whole genome shotgun (WGS) entry which is preliminary data.</text>
</comment>
<evidence type="ECO:0000259" key="4">
    <source>
        <dbReference type="PROSITE" id="PS50238"/>
    </source>
</evidence>
<feature type="compositionally biased region" description="Basic and acidic residues" evidence="2">
    <location>
        <begin position="20"/>
        <end position="47"/>
    </location>
</feature>
<organism evidence="5 6">
    <name type="scientific">Kluyveromyces dobzhanskii CBS 2104</name>
    <dbReference type="NCBI Taxonomy" id="1427455"/>
    <lineage>
        <taxon>Eukaryota</taxon>
        <taxon>Fungi</taxon>
        <taxon>Dikarya</taxon>
        <taxon>Ascomycota</taxon>
        <taxon>Saccharomycotina</taxon>
        <taxon>Saccharomycetes</taxon>
        <taxon>Saccharomycetales</taxon>
        <taxon>Saccharomycetaceae</taxon>
        <taxon>Kluyveromyces</taxon>
    </lineage>
</organism>
<evidence type="ECO:0000313" key="5">
    <source>
        <dbReference type="EMBL" id="CDO95242.1"/>
    </source>
</evidence>
<dbReference type="Gene3D" id="2.30.29.30">
    <property type="entry name" value="Pleckstrin-homology domain (PH domain)/Phosphotyrosine-binding domain (PTB)"/>
    <property type="match status" value="1"/>
</dbReference>
<proteinExistence type="predicted"/>
<feature type="domain" description="Rho-GAP" evidence="4">
    <location>
        <begin position="831"/>
        <end position="1043"/>
    </location>
</feature>
<feature type="region of interest" description="Disordered" evidence="2">
    <location>
        <begin position="378"/>
        <end position="456"/>
    </location>
</feature>
<feature type="compositionally biased region" description="Low complexity" evidence="2">
    <location>
        <begin position="219"/>
        <end position="228"/>
    </location>
</feature>
<dbReference type="InterPro" id="IPR001849">
    <property type="entry name" value="PH_domain"/>
</dbReference>
<dbReference type="InterPro" id="IPR008936">
    <property type="entry name" value="Rho_GTPase_activation_prot"/>
</dbReference>
<dbReference type="PANTHER" id="PTHR23176">
    <property type="entry name" value="RHO/RAC/CDC GTPASE-ACTIVATING PROTEIN"/>
    <property type="match status" value="1"/>
</dbReference>
<dbReference type="CDD" id="cd06093">
    <property type="entry name" value="PX_domain"/>
    <property type="match status" value="1"/>
</dbReference>
<feature type="domain" description="PH" evidence="3">
    <location>
        <begin position="600"/>
        <end position="707"/>
    </location>
</feature>
<feature type="region of interest" description="Disordered" evidence="2">
    <location>
        <begin position="219"/>
        <end position="250"/>
    </location>
</feature>
<feature type="compositionally biased region" description="Low complexity" evidence="2">
    <location>
        <begin position="237"/>
        <end position="248"/>
    </location>
</feature>
<dbReference type="CDD" id="cd13277">
    <property type="entry name" value="PH_Bem3"/>
    <property type="match status" value="1"/>
</dbReference>
<dbReference type="GO" id="GO:0005096">
    <property type="term" value="F:GTPase activator activity"/>
    <property type="evidence" value="ECO:0007669"/>
    <property type="project" value="UniProtKB-KW"/>
</dbReference>
<evidence type="ECO:0000259" key="3">
    <source>
        <dbReference type="PROSITE" id="PS50003"/>
    </source>
</evidence>
<dbReference type="InterPro" id="IPR011993">
    <property type="entry name" value="PH-like_dom_sf"/>
</dbReference>
<dbReference type="InterPro" id="IPR000198">
    <property type="entry name" value="RhoGAP_dom"/>
</dbReference>
<dbReference type="PANTHER" id="PTHR23176:SF129">
    <property type="entry name" value="RHO GTPASE ACTIVATING PROTEIN AT 16F, ISOFORM E-RELATED"/>
    <property type="match status" value="1"/>
</dbReference>
<dbReference type="AlphaFoldDB" id="A0A0A8LAL9"/>
<dbReference type="Pfam" id="PF00169">
    <property type="entry name" value="PH"/>
    <property type="match status" value="1"/>
</dbReference>
<name>A0A0A8LAL9_9SACH</name>
<gene>
    <name evidence="5" type="ORF">KLDO_g3489</name>
</gene>
<dbReference type="GO" id="GO:0007010">
    <property type="term" value="P:cytoskeleton organization"/>
    <property type="evidence" value="ECO:0007669"/>
    <property type="project" value="UniProtKB-ARBA"/>
</dbReference>
<dbReference type="OrthoDB" id="185175at2759"/>
<feature type="compositionally biased region" description="Low complexity" evidence="2">
    <location>
        <begin position="411"/>
        <end position="431"/>
    </location>
</feature>
<dbReference type="InterPro" id="IPR050729">
    <property type="entry name" value="Rho-GAP"/>
</dbReference>
<dbReference type="SUPFAM" id="SSF50729">
    <property type="entry name" value="PH domain-like"/>
    <property type="match status" value="1"/>
</dbReference>
<dbReference type="SMART" id="SM00324">
    <property type="entry name" value="RhoGAP"/>
    <property type="match status" value="1"/>
</dbReference>